<evidence type="ECO:0008006" key="8">
    <source>
        <dbReference type="Google" id="ProtNLM"/>
    </source>
</evidence>
<dbReference type="PIRSF" id="PIRSF015855">
    <property type="entry name" value="TypeIII_Mtase_mKpnI"/>
    <property type="match status" value="1"/>
</dbReference>
<dbReference type="InterPro" id="IPR002941">
    <property type="entry name" value="DNA_methylase_N4/N6"/>
</dbReference>
<dbReference type="EMBL" id="DQ390457">
    <property type="protein sequence ID" value="ABG49307.1"/>
    <property type="molecule type" value="Genomic_DNA"/>
</dbReference>
<dbReference type="REBASE" id="14656">
    <property type="entry name" value="M.CspLTORFBP"/>
</dbReference>
<feature type="domain" description="DNA methylase N-4/N-6" evidence="5">
    <location>
        <begin position="118"/>
        <end position="432"/>
    </location>
</feature>
<evidence type="ECO:0000313" key="7">
    <source>
        <dbReference type="EMBL" id="ABG49307.1"/>
    </source>
</evidence>
<sequence>MIKNELENNETVVPNTRELEQLKKALPQYFDRGGNFLMDKFQSMLGESKVDVSKEAYELNFLGKSYAKYLAGLATETVIIPDVEHNNDARNKDSENIYIVGDNLDALKHLKNSYKGQIKCVYIDPPYNTGKGDFAYNDTFGFTIKDLVEKVGLDEGEAERVLDLQGRASHSAWLTFMLPRLIIARELLASEGVFFISVDDNEQGNLRLICDEIFHENNFVAQIVRKGTGGKQDSTHFAAKHEYVLAYAKDFNQAQLGLDIVENRIYPHVDDDGRAYRTQLLRKWGDNDRREDRSNLYYPIPAPDGTDLFPVRPDGSDGCWRWEKTPTMSDALDSGMVHFEKDGSSWVAYQKIYEDSDSNEKKFGTLIEKADDLSVDKLENLFQEPKPFKYPKPVGFVKQLLKRAGLDSGDIILDFFSGSGSTAHAAYRLGAETGHKFKVITVQLPEVLETKAPGRSHGFETIDEIGRERIKRAADKVKEDTGADIDYGFKLFRLEEPTLQALDTIEKFDPSQTGLFDIDRVEDFAPEDGTATGKDVILTTWLNKDRQGLTPNVFTVKLDSYELLVSDKYAYIIDPGFDSSDLVKLVELLEEGELNIHYLICLPYSLTFSSSREIEAALSSMKNNQTVKLEMRY</sequence>
<dbReference type="GO" id="GO:0032259">
    <property type="term" value="P:methylation"/>
    <property type="evidence" value="ECO:0007669"/>
    <property type="project" value="UniProtKB-KW"/>
</dbReference>
<dbReference type="InterPro" id="IPR029063">
    <property type="entry name" value="SAM-dependent_MTases_sf"/>
</dbReference>
<dbReference type="PRINTS" id="PR00506">
    <property type="entry name" value="D21N6MTFRASE"/>
</dbReference>
<evidence type="ECO:0000259" key="5">
    <source>
        <dbReference type="Pfam" id="PF01555"/>
    </source>
</evidence>
<dbReference type="Pfam" id="PF18273">
    <property type="entry name" value="T3RM_EcoP15I_C"/>
    <property type="match status" value="1"/>
</dbReference>
<dbReference type="GO" id="GO:0003677">
    <property type="term" value="F:DNA binding"/>
    <property type="evidence" value="ECO:0007669"/>
    <property type="project" value="InterPro"/>
</dbReference>
<dbReference type="PROSITE" id="PS00092">
    <property type="entry name" value="N6_MTASE"/>
    <property type="match status" value="1"/>
</dbReference>
<reference evidence="7" key="1">
    <citation type="journal article" date="2006" name="Appl. Environ. Microbiol.">
        <title>Facile recovery of individual high-molecular-weight, low-copy-number natural plasmids for genomic sequencing.</title>
        <authorList>
            <person name="Williams L.E."/>
            <person name="Detter C."/>
            <person name="Barry K."/>
            <person name="Lapidus A."/>
            <person name="Summers A.O."/>
        </authorList>
    </citation>
    <scope>NUCLEOTIDE SEQUENCE</scope>
    <source>
        <strain evidence="7">L2-79-05</strain>
        <plasmid evidence="7">pLEW279b</plasmid>
    </source>
</reference>
<keyword evidence="3" id="KW-0808">Transferase</keyword>
<evidence type="ECO:0000256" key="3">
    <source>
        <dbReference type="ARBA" id="ARBA00022679"/>
    </source>
</evidence>
<dbReference type="GO" id="GO:0008170">
    <property type="term" value="F:N-methyltransferase activity"/>
    <property type="evidence" value="ECO:0007669"/>
    <property type="project" value="InterPro"/>
</dbReference>
<proteinExistence type="inferred from homology"/>
<organism evidence="7">
    <name type="scientific">Corynebacterium sp. L2-79-05</name>
    <dbReference type="NCBI Taxonomy" id="373068"/>
    <lineage>
        <taxon>Bacteria</taxon>
        <taxon>Bacillati</taxon>
        <taxon>Actinomycetota</taxon>
        <taxon>Actinomycetes</taxon>
        <taxon>Mycobacteriales</taxon>
        <taxon>Corynebacteriaceae</taxon>
        <taxon>Corynebacterium</taxon>
    </lineage>
</organism>
<protein>
    <recommendedName>
        <fullName evidence="8">DNA methylase N-4/N-6 domain-containing protein</fullName>
    </recommendedName>
</protein>
<keyword evidence="7" id="KW-0614">Plasmid</keyword>
<comment type="similarity">
    <text evidence="1">Belongs to the N(4)/N(6)-methyltransferase family.</text>
</comment>
<dbReference type="InterPro" id="IPR002295">
    <property type="entry name" value="N4/N6-MTase_EcoPI_Mod-like"/>
</dbReference>
<accession>Q0ZKG7</accession>
<dbReference type="Pfam" id="PF01555">
    <property type="entry name" value="N6_N4_Mtase"/>
    <property type="match status" value="1"/>
</dbReference>
<keyword evidence="2" id="KW-0489">Methyltransferase</keyword>
<evidence type="ECO:0000256" key="2">
    <source>
        <dbReference type="ARBA" id="ARBA00022603"/>
    </source>
</evidence>
<dbReference type="InterPro" id="IPR002052">
    <property type="entry name" value="DNA_methylase_N6_adenine_CS"/>
</dbReference>
<dbReference type="Gene3D" id="3.40.50.150">
    <property type="entry name" value="Vaccinia Virus protein VP39"/>
    <property type="match status" value="1"/>
</dbReference>
<dbReference type="AlphaFoldDB" id="Q0ZKG7"/>
<geneLocation type="plasmid" evidence="7">
    <name>pLEW279b</name>
</geneLocation>
<evidence type="ECO:0000259" key="6">
    <source>
        <dbReference type="Pfam" id="PF18273"/>
    </source>
</evidence>
<name>Q0ZKG7_9CORY</name>
<dbReference type="RefSeq" id="WP_011867707.1">
    <property type="nucleotide sequence ID" value="NC_009129.1"/>
</dbReference>
<dbReference type="SUPFAM" id="SSF53335">
    <property type="entry name" value="S-adenosyl-L-methionine-dependent methyltransferases"/>
    <property type="match status" value="1"/>
</dbReference>
<evidence type="ECO:0000256" key="4">
    <source>
        <dbReference type="ARBA" id="ARBA00022691"/>
    </source>
</evidence>
<keyword evidence="4" id="KW-0949">S-adenosyl-L-methionine</keyword>
<evidence type="ECO:0000256" key="1">
    <source>
        <dbReference type="ARBA" id="ARBA00006594"/>
    </source>
</evidence>
<dbReference type="InterPro" id="IPR041405">
    <property type="entry name" value="T3RM_EcoP15I_C"/>
</dbReference>
<feature type="domain" description="Type III R-M EcoP15I C-terminal" evidence="6">
    <location>
        <begin position="533"/>
        <end position="626"/>
    </location>
</feature>